<reference evidence="1 2" key="1">
    <citation type="submission" date="2016-07" db="EMBL/GenBank/DDBJ databases">
        <title>Genomic analysis of zinc-resistant bacterium Mucilaginibacter pedocola TBZ30.</title>
        <authorList>
            <person name="Huang J."/>
            <person name="Tang J."/>
        </authorList>
    </citation>
    <scope>NUCLEOTIDE SEQUENCE [LARGE SCALE GENOMIC DNA]</scope>
    <source>
        <strain evidence="1 2">TBZ30</strain>
    </source>
</reference>
<sequence>MPNTKNTGRLFHVSETGGIKLFQPRPSPSYFAAITGDVVFAIADKLLHNYLLPRDCPRVTYYAGEQTTDADKDKFMGGAKASHIVIVEDGWEQRIRESVLYCYEFPPEDFTLLDECAGYHISYQQVTPIAEYCIDNVLSALQSRDVELRFMPSLVGIAEEVKNSSLNFSLIRMRNAIL</sequence>
<comment type="caution">
    <text evidence="1">The sequence shown here is derived from an EMBL/GenBank/DDBJ whole genome shotgun (WGS) entry which is preliminary data.</text>
</comment>
<keyword evidence="2" id="KW-1185">Reference proteome</keyword>
<dbReference type="AlphaFoldDB" id="A0A1S9PH46"/>
<dbReference type="Pfam" id="PF21820">
    <property type="entry name" value="DUF6886"/>
    <property type="match status" value="1"/>
</dbReference>
<organism evidence="1 2">
    <name type="scientific">Mucilaginibacter pedocola</name>
    <dbReference type="NCBI Taxonomy" id="1792845"/>
    <lineage>
        <taxon>Bacteria</taxon>
        <taxon>Pseudomonadati</taxon>
        <taxon>Bacteroidota</taxon>
        <taxon>Sphingobacteriia</taxon>
        <taxon>Sphingobacteriales</taxon>
        <taxon>Sphingobacteriaceae</taxon>
        <taxon>Mucilaginibacter</taxon>
    </lineage>
</organism>
<evidence type="ECO:0000313" key="1">
    <source>
        <dbReference type="EMBL" id="OOQ60257.1"/>
    </source>
</evidence>
<dbReference type="Proteomes" id="UP000189739">
    <property type="component" value="Unassembled WGS sequence"/>
</dbReference>
<evidence type="ECO:0000313" key="2">
    <source>
        <dbReference type="Proteomes" id="UP000189739"/>
    </source>
</evidence>
<protein>
    <submittedName>
        <fullName evidence="1">Uncharacterized protein</fullName>
    </submittedName>
</protein>
<gene>
    <name evidence="1" type="ORF">BC343_26225</name>
</gene>
<accession>A0A1S9PH46</accession>
<dbReference type="OrthoDB" id="156685at2"/>
<dbReference type="InterPro" id="IPR049253">
    <property type="entry name" value="DUF6886"/>
</dbReference>
<dbReference type="EMBL" id="MBTF01000008">
    <property type="protein sequence ID" value="OOQ60257.1"/>
    <property type="molecule type" value="Genomic_DNA"/>
</dbReference>
<name>A0A1S9PH46_9SPHI</name>
<dbReference type="STRING" id="1792845.BC343_26225"/>
<dbReference type="RefSeq" id="WP_078347799.1">
    <property type="nucleotide sequence ID" value="NZ_MBTF01000008.1"/>
</dbReference>
<proteinExistence type="predicted"/>